<keyword evidence="2 8" id="KW-0808">Transferase</keyword>
<dbReference type="PANTHER" id="PTHR12137:SF54">
    <property type="entry name" value="CARBOHYDRATE SULFOTRANSFERASE"/>
    <property type="match status" value="1"/>
</dbReference>
<dbReference type="STRING" id="406100.SAMN04488052_11276"/>
<dbReference type="GO" id="GO:0016051">
    <property type="term" value="P:carbohydrate biosynthetic process"/>
    <property type="evidence" value="ECO:0007669"/>
    <property type="project" value="InterPro"/>
</dbReference>
<dbReference type="EMBL" id="FOEG01000012">
    <property type="protein sequence ID" value="SEP14781.1"/>
    <property type="molecule type" value="Genomic_DNA"/>
</dbReference>
<dbReference type="AlphaFoldDB" id="A0A1H8VH95"/>
<accession>A0A1H8VH95</accession>
<dbReference type="GO" id="GO:0016020">
    <property type="term" value="C:membrane"/>
    <property type="evidence" value="ECO:0007669"/>
    <property type="project" value="InterPro"/>
</dbReference>
<evidence type="ECO:0000256" key="2">
    <source>
        <dbReference type="ARBA" id="ARBA00022679"/>
    </source>
</evidence>
<protein>
    <submittedName>
        <fullName evidence="8">Sulfotransferase family protein</fullName>
    </submittedName>
</protein>
<dbReference type="InterPro" id="IPR005331">
    <property type="entry name" value="Sulfotransferase"/>
</dbReference>
<comment type="subcellular location">
    <subcellularLocation>
        <location evidence="1">Golgi apparatus membrane</location>
        <topology evidence="1">Single-pass type II membrane protein</topology>
    </subcellularLocation>
</comment>
<organism evidence="8 9">
    <name type="scientific">Aquisalimonas asiatica</name>
    <dbReference type="NCBI Taxonomy" id="406100"/>
    <lineage>
        <taxon>Bacteria</taxon>
        <taxon>Pseudomonadati</taxon>
        <taxon>Pseudomonadota</taxon>
        <taxon>Gammaproteobacteria</taxon>
        <taxon>Chromatiales</taxon>
        <taxon>Ectothiorhodospiraceae</taxon>
        <taxon>Aquisalimonas</taxon>
    </lineage>
</organism>
<dbReference type="RefSeq" id="WP_171909973.1">
    <property type="nucleotide sequence ID" value="NZ_FOEG01000012.1"/>
</dbReference>
<dbReference type="GO" id="GO:0008146">
    <property type="term" value="F:sulfotransferase activity"/>
    <property type="evidence" value="ECO:0007669"/>
    <property type="project" value="InterPro"/>
</dbReference>
<keyword evidence="9" id="KW-1185">Reference proteome</keyword>
<reference evidence="8 9" key="1">
    <citation type="submission" date="2016-10" db="EMBL/GenBank/DDBJ databases">
        <authorList>
            <person name="de Groot N.N."/>
        </authorList>
    </citation>
    <scope>NUCLEOTIDE SEQUENCE [LARGE SCALE GENOMIC DNA]</scope>
    <source>
        <strain evidence="8 9">CGMCC 1.6291</strain>
    </source>
</reference>
<evidence type="ECO:0000256" key="5">
    <source>
        <dbReference type="ARBA" id="ARBA00023034"/>
    </source>
</evidence>
<keyword evidence="4" id="KW-1133">Transmembrane helix</keyword>
<keyword evidence="6" id="KW-0472">Membrane</keyword>
<name>A0A1H8VH95_9GAMM</name>
<keyword evidence="5" id="KW-0333">Golgi apparatus</keyword>
<evidence type="ECO:0000256" key="3">
    <source>
        <dbReference type="ARBA" id="ARBA00022692"/>
    </source>
</evidence>
<proteinExistence type="predicted"/>
<dbReference type="PANTHER" id="PTHR12137">
    <property type="entry name" value="CARBOHYDRATE SULFOTRANSFERASE"/>
    <property type="match status" value="1"/>
</dbReference>
<evidence type="ECO:0000256" key="7">
    <source>
        <dbReference type="ARBA" id="ARBA00023180"/>
    </source>
</evidence>
<dbReference type="InterPro" id="IPR018011">
    <property type="entry name" value="Carb_sulfotrans_8-10"/>
</dbReference>
<keyword evidence="3" id="KW-0812">Transmembrane</keyword>
<dbReference type="Proteomes" id="UP000199657">
    <property type="component" value="Unassembled WGS sequence"/>
</dbReference>
<evidence type="ECO:0000256" key="4">
    <source>
        <dbReference type="ARBA" id="ARBA00022989"/>
    </source>
</evidence>
<evidence type="ECO:0000256" key="6">
    <source>
        <dbReference type="ARBA" id="ARBA00023136"/>
    </source>
</evidence>
<sequence length="252" mass="29539">MMQRFKNWRLRRTPFHSTYPSRSDFVMNHVDRRMAVDRERGFIYFRIPKAANSTICYRLARQKNPDIDNADDAKRSFLRGSDLTWDEVKHLKDRFYLFTFVRNPYSRIASAYLDKVERMKPKQQQVLSNLQKGDGTPLTFLEFCRYLDRGGLYDDPHWFPQVDLIPADVDMLDFVGRVESLETDLSKVASTIGQSDGAGNDTSVWSPHETGADLKVRELYCGETLSIVRKIYSDDFRFFVYDSVPHWEEFAS</sequence>
<evidence type="ECO:0000256" key="1">
    <source>
        <dbReference type="ARBA" id="ARBA00004323"/>
    </source>
</evidence>
<gene>
    <name evidence="8" type="ORF">SAMN04488052_11276</name>
</gene>
<keyword evidence="7" id="KW-0325">Glycoprotein</keyword>
<evidence type="ECO:0000313" key="8">
    <source>
        <dbReference type="EMBL" id="SEP14781.1"/>
    </source>
</evidence>
<dbReference type="Pfam" id="PF03567">
    <property type="entry name" value="Sulfotransfer_2"/>
    <property type="match status" value="1"/>
</dbReference>
<evidence type="ECO:0000313" key="9">
    <source>
        <dbReference type="Proteomes" id="UP000199657"/>
    </source>
</evidence>